<feature type="transmembrane region" description="Helical" evidence="1">
    <location>
        <begin position="225"/>
        <end position="245"/>
    </location>
</feature>
<dbReference type="PANTHER" id="PTHR40465">
    <property type="entry name" value="CHROMOSOME 1, WHOLE GENOME SHOTGUN SEQUENCE"/>
    <property type="match status" value="1"/>
</dbReference>
<name>A0A1Y2IEG3_TRAC3</name>
<feature type="transmembrane region" description="Helical" evidence="1">
    <location>
        <begin position="196"/>
        <end position="219"/>
    </location>
</feature>
<keyword evidence="1" id="KW-1133">Transmembrane helix</keyword>
<evidence type="ECO:0000256" key="1">
    <source>
        <dbReference type="SAM" id="Phobius"/>
    </source>
</evidence>
<keyword evidence="1" id="KW-0812">Transmembrane</keyword>
<gene>
    <name evidence="3" type="ORF">PYCCODRAFT_1372907</name>
</gene>
<dbReference type="EMBL" id="KZ084126">
    <property type="protein sequence ID" value="OSC99549.1"/>
    <property type="molecule type" value="Genomic_DNA"/>
</dbReference>
<dbReference type="OrthoDB" id="2755905at2759"/>
<dbReference type="Pfam" id="PF20152">
    <property type="entry name" value="DUF6534"/>
    <property type="match status" value="1"/>
</dbReference>
<keyword evidence="4" id="KW-1185">Reference proteome</keyword>
<evidence type="ECO:0000313" key="3">
    <source>
        <dbReference type="EMBL" id="OSC99549.1"/>
    </source>
</evidence>
<dbReference type="InterPro" id="IPR045339">
    <property type="entry name" value="DUF6534"/>
</dbReference>
<sequence>MAKTIGAVALGAVLGVMLYGLTIHQVYRYTKMYPTDKPGLKIFVSNITALLETVHTALWLVAGLVNYHYLIEQPFVTVSSLNGHWYVLLCVENLLQYVCTCLSQIMDCRLIYHDQVGPRWRLLVIPAAALILVAKGSSHFSTSSNFRVTSKVSDFQRLNWLVATAYGVASVTDIIIAVSLVIVFHRSRTGSKRMNTVLDLLIAYTVNTGNAAQFCSSIILPGNLIYAGVSIVGTKLYANSVLAVLNSRRYINERWMDDFASIHLPDLVHDGSHLNAPTSDTLSWVPASVSLSFSACVVECLFGLTCGFPALRSLRRVLRTPRNVSLYRTVSRAVSATLLTTD</sequence>
<protein>
    <recommendedName>
        <fullName evidence="2">DUF6534 domain-containing protein</fullName>
    </recommendedName>
</protein>
<dbReference type="PANTHER" id="PTHR40465:SF1">
    <property type="entry name" value="DUF6534 DOMAIN-CONTAINING PROTEIN"/>
    <property type="match status" value="1"/>
</dbReference>
<dbReference type="Proteomes" id="UP000193067">
    <property type="component" value="Unassembled WGS sequence"/>
</dbReference>
<keyword evidence="1" id="KW-0472">Membrane</keyword>
<feature type="transmembrane region" description="Helical" evidence="1">
    <location>
        <begin position="160"/>
        <end position="184"/>
    </location>
</feature>
<proteinExistence type="predicted"/>
<reference evidence="3 4" key="1">
    <citation type="journal article" date="2015" name="Biotechnol. Biofuels">
        <title>Enhanced degradation of softwood versus hardwood by the white-rot fungus Pycnoporus coccineus.</title>
        <authorList>
            <person name="Couturier M."/>
            <person name="Navarro D."/>
            <person name="Chevret D."/>
            <person name="Henrissat B."/>
            <person name="Piumi F."/>
            <person name="Ruiz-Duenas F.J."/>
            <person name="Martinez A.T."/>
            <person name="Grigoriev I.V."/>
            <person name="Riley R."/>
            <person name="Lipzen A."/>
            <person name="Berrin J.G."/>
            <person name="Master E.R."/>
            <person name="Rosso M.N."/>
        </authorList>
    </citation>
    <scope>NUCLEOTIDE SEQUENCE [LARGE SCALE GENOMIC DNA]</scope>
    <source>
        <strain evidence="3 4">BRFM310</strain>
    </source>
</reference>
<feature type="domain" description="DUF6534" evidence="2">
    <location>
        <begin position="170"/>
        <end position="250"/>
    </location>
</feature>
<dbReference type="AlphaFoldDB" id="A0A1Y2IEG3"/>
<feature type="transmembrane region" description="Helical" evidence="1">
    <location>
        <begin position="6"/>
        <end position="27"/>
    </location>
</feature>
<feature type="transmembrane region" description="Helical" evidence="1">
    <location>
        <begin position="120"/>
        <end position="140"/>
    </location>
</feature>
<evidence type="ECO:0000313" key="4">
    <source>
        <dbReference type="Proteomes" id="UP000193067"/>
    </source>
</evidence>
<feature type="transmembrane region" description="Helical" evidence="1">
    <location>
        <begin position="39"/>
        <end position="65"/>
    </location>
</feature>
<dbReference type="STRING" id="1353009.A0A1Y2IEG3"/>
<evidence type="ECO:0000259" key="2">
    <source>
        <dbReference type="Pfam" id="PF20152"/>
    </source>
</evidence>
<organism evidence="3 4">
    <name type="scientific">Trametes coccinea (strain BRFM310)</name>
    <name type="common">Pycnoporus coccineus</name>
    <dbReference type="NCBI Taxonomy" id="1353009"/>
    <lineage>
        <taxon>Eukaryota</taxon>
        <taxon>Fungi</taxon>
        <taxon>Dikarya</taxon>
        <taxon>Basidiomycota</taxon>
        <taxon>Agaricomycotina</taxon>
        <taxon>Agaricomycetes</taxon>
        <taxon>Polyporales</taxon>
        <taxon>Polyporaceae</taxon>
        <taxon>Trametes</taxon>
    </lineage>
</organism>
<accession>A0A1Y2IEG3</accession>